<proteinExistence type="predicted"/>
<protein>
    <submittedName>
        <fullName evidence="1">Uncharacterized protein</fullName>
    </submittedName>
</protein>
<dbReference type="AlphaFoldDB" id="X0V222"/>
<feature type="non-terminal residue" evidence="1">
    <location>
        <position position="165"/>
    </location>
</feature>
<name>X0V222_9ZZZZ</name>
<sequence length="165" mass="18356">MAQAPPAGQAGEQTYLIECNRANSKIDADTPQGQNSRWTTQCDFQLKRGDRVSVEMAVIEAGQSATNQTIEFTRETVKGKGYADNKVVFEFGFYINNNSRYNTLAPFRVKHSYGDKSWGENGNLQVCPVNSTQVPPLQQHIPAASLGFSFNQGQQYDFFYAIDAV</sequence>
<accession>X0V222</accession>
<reference evidence="1" key="1">
    <citation type="journal article" date="2014" name="Front. Microbiol.">
        <title>High frequency of phylogenetically diverse reductive dehalogenase-homologous genes in deep subseafloor sedimentary metagenomes.</title>
        <authorList>
            <person name="Kawai M."/>
            <person name="Futagami T."/>
            <person name="Toyoda A."/>
            <person name="Takaki Y."/>
            <person name="Nishi S."/>
            <person name="Hori S."/>
            <person name="Arai W."/>
            <person name="Tsubouchi T."/>
            <person name="Morono Y."/>
            <person name="Uchiyama I."/>
            <person name="Ito T."/>
            <person name="Fujiyama A."/>
            <person name="Inagaki F."/>
            <person name="Takami H."/>
        </authorList>
    </citation>
    <scope>NUCLEOTIDE SEQUENCE</scope>
    <source>
        <strain evidence="1">Expedition CK06-06</strain>
    </source>
</reference>
<comment type="caution">
    <text evidence="1">The sequence shown here is derived from an EMBL/GenBank/DDBJ whole genome shotgun (WGS) entry which is preliminary data.</text>
</comment>
<organism evidence="1">
    <name type="scientific">marine sediment metagenome</name>
    <dbReference type="NCBI Taxonomy" id="412755"/>
    <lineage>
        <taxon>unclassified sequences</taxon>
        <taxon>metagenomes</taxon>
        <taxon>ecological metagenomes</taxon>
    </lineage>
</organism>
<dbReference type="EMBL" id="BARS01024821">
    <property type="protein sequence ID" value="GAG12170.1"/>
    <property type="molecule type" value="Genomic_DNA"/>
</dbReference>
<gene>
    <name evidence="1" type="ORF">S01H1_39343</name>
</gene>
<evidence type="ECO:0000313" key="1">
    <source>
        <dbReference type="EMBL" id="GAG12170.1"/>
    </source>
</evidence>